<feature type="domain" description="Aerobactin siderophore biosynthesis IucA/IucC-like C-terminal" evidence="1">
    <location>
        <begin position="67"/>
        <end position="178"/>
    </location>
</feature>
<evidence type="ECO:0000259" key="1">
    <source>
        <dbReference type="Pfam" id="PF06276"/>
    </source>
</evidence>
<keyword evidence="4" id="KW-1185">Reference proteome</keyword>
<dbReference type="EMBL" id="CP050854">
    <property type="protein sequence ID" value="QTF08915.1"/>
    <property type="molecule type" value="Genomic_DNA"/>
</dbReference>
<evidence type="ECO:0000313" key="3">
    <source>
        <dbReference type="EMBL" id="QTF08915.1"/>
    </source>
</evidence>
<organism evidence="3 4">
    <name type="scientific">Brenneria izadpanahii</name>
    <dbReference type="NCBI Taxonomy" id="2722756"/>
    <lineage>
        <taxon>Bacteria</taxon>
        <taxon>Pseudomonadati</taxon>
        <taxon>Pseudomonadota</taxon>
        <taxon>Gammaproteobacteria</taxon>
        <taxon>Enterobacterales</taxon>
        <taxon>Pectobacteriaceae</taxon>
        <taxon>Brenneria</taxon>
    </lineage>
</organism>
<dbReference type="InterPro" id="IPR022770">
    <property type="entry name" value="IucA/IucC-like_C"/>
</dbReference>
<gene>
    <name evidence="3" type="ORF">HC231_14120</name>
</gene>
<proteinExistence type="predicted"/>
<dbReference type="InterPro" id="IPR024726">
    <property type="entry name" value="FhuF_C"/>
</dbReference>
<evidence type="ECO:0008006" key="5">
    <source>
        <dbReference type="Google" id="ProtNLM"/>
    </source>
</evidence>
<dbReference type="Pfam" id="PF06276">
    <property type="entry name" value="FhuF"/>
    <property type="match status" value="1"/>
</dbReference>
<name>A0ABX7UXP1_9GAMM</name>
<dbReference type="Pfam" id="PF11575">
    <property type="entry name" value="FhuF_C"/>
    <property type="match status" value="1"/>
</dbReference>
<evidence type="ECO:0000313" key="4">
    <source>
        <dbReference type="Proteomes" id="UP000671960"/>
    </source>
</evidence>
<dbReference type="RefSeq" id="WP_208227253.1">
    <property type="nucleotide sequence ID" value="NZ_CP050854.1"/>
</dbReference>
<feature type="domain" description="Ferric siderophore reductase C-terminal" evidence="2">
    <location>
        <begin position="236"/>
        <end position="257"/>
    </location>
</feature>
<protein>
    <recommendedName>
        <fullName evidence="5">Siderophore-iron reductase, Fe-S cluster protein</fullName>
    </recommendedName>
</protein>
<accession>A0ABX7UXP1</accession>
<reference evidence="3 4" key="1">
    <citation type="submission" date="2020-03" db="EMBL/GenBank/DDBJ databases">
        <authorList>
            <person name="Bakhshi Ganjeh M."/>
        </authorList>
    </citation>
    <scope>NUCLEOTIDE SEQUENCE [LARGE SCALE GENOMIC DNA]</scope>
    <source>
        <strain evidence="4">Iran 50</strain>
    </source>
</reference>
<dbReference type="Proteomes" id="UP000671960">
    <property type="component" value="Chromosome"/>
</dbReference>
<evidence type="ECO:0000259" key="2">
    <source>
        <dbReference type="Pfam" id="PF11575"/>
    </source>
</evidence>
<sequence>MNVRRHPFNPQEWAMLSGALGLAVADGRERHDACDAQTLLNPQHCRAVLARLTPALNAPSLKIAASLLSKRIAFLTTASSLYAMSMYNKGLDMSLPNCMLEYGHDGQRWISGMPLYDLSITAAPDGAMREAWRTRQLQRLFAGHLTPLWRSFSAAAGISPRILWENTAVRIFSLYERRMLVADGESATLSQRIQQDFDYLVNQAPGAVFGGDDNPLTAFFRAKTWVPARAKAVRFRRTCCFYYKASQPREYCAACPLLRPKRNSGDTEEGNE</sequence>